<proteinExistence type="predicted"/>
<accession>A0A2V0RB41</accession>
<name>A0A2V0RB41_9ZZZZ</name>
<dbReference type="EMBL" id="BDQC01000090">
    <property type="protein sequence ID" value="GBH22471.1"/>
    <property type="molecule type" value="Genomic_RNA"/>
</dbReference>
<dbReference type="AlphaFoldDB" id="A0A2V0RB41"/>
<reference evidence="1" key="1">
    <citation type="submission" date="2017-04" db="EMBL/GenBank/DDBJ databases">
        <title>Unveiling RNA virosphere associated with marine microorganisms.</title>
        <authorList>
            <person name="Urayama S."/>
            <person name="Takaki Y."/>
            <person name="Nishi S."/>
            <person name="Yoshida Y."/>
            <person name="Deguchi S."/>
            <person name="Takai K."/>
            <person name="Nunoura T."/>
        </authorList>
    </citation>
    <scope>NUCLEOTIDE SEQUENCE</scope>
</reference>
<sequence length="264" mass="27973">MSGGAPNTASSASASSGNASINVSPAAEMLNTLVARNLTASEMLVHSSFTKGIMALTRNGLTEHAIHTAIREIITNDRSRIAQRVTMPNDKGGRGVNLSFPAACSISMFMNLDTKHGSGLVAAFTALAVEWGIINEGAELAQDDLRRMRAANENAMYDAMVAQADAYNATAQAVKFNVTRISVADGETMASELDAISAQYHQLPGSVHSATVNHRIEKCPVTGQQVYIAYIGPLEATHRNLKVAKKKVKIAYHNSSLGQSTAGD</sequence>
<organism evidence="1">
    <name type="scientific">viral metagenome</name>
    <dbReference type="NCBI Taxonomy" id="1070528"/>
    <lineage>
        <taxon>unclassified sequences</taxon>
        <taxon>metagenomes</taxon>
        <taxon>organismal metagenomes</taxon>
    </lineage>
</organism>
<protein>
    <submittedName>
        <fullName evidence="1">Uncharacterized protein</fullName>
    </submittedName>
</protein>
<comment type="caution">
    <text evidence="1">The sequence shown here is derived from an EMBL/GenBank/DDBJ whole genome shotgun (WGS) entry which is preliminary data.</text>
</comment>
<dbReference type="EMBL" id="BDQD01000071">
    <property type="protein sequence ID" value="GBH22641.1"/>
    <property type="molecule type" value="Genomic_RNA"/>
</dbReference>
<evidence type="ECO:0000313" key="1">
    <source>
        <dbReference type="EMBL" id="GBH22471.1"/>
    </source>
</evidence>